<evidence type="ECO:0000259" key="2">
    <source>
        <dbReference type="Pfam" id="PF03016"/>
    </source>
</evidence>
<feature type="domain" description="Exostosin GT47" evidence="2">
    <location>
        <begin position="34"/>
        <end position="347"/>
    </location>
</feature>
<gene>
    <name evidence="3" type="ORF">INT43_005396</name>
</gene>
<sequence>MSPSNIKKPRPAPLPLVNTKDYWPPRVEDALCRPKIYVYDIPASIQVSKTARETTCYRSNYKSELMLHDALTDPSSIFNKLYVTKNPEEAELFYIPFFGSCWLFSQCWSQKNWNFEERCGVDDAYVNPVMDYIIKSNPYWNRTGGLDHFMVHPMDHTYNYYQSNERFQPAMFLTTIGDKREAAMVKLRFGRDIVIPSATELLHMAKLDPMSYLTSTGSPQYSVERTRKRNILALFRGLGEDNKPEDIYSHGVRSLLFSYFRHLPNWDIADRASTEEYALLLARSKYGLAPEGWTLDTTRVWEYIAFGVVPVIIADGIVEPFENDIDWDSFSVRVRRSEVHRLDEILLSISDEEYERKRINVWEHGRRIGLEKEAWHFIVRDLCRIRHIHRPENLHLGH</sequence>
<comment type="similarity">
    <text evidence="1">Belongs to the glycosyltransferase 47 family.</text>
</comment>
<accession>A0A8H7PLF6</accession>
<dbReference type="OrthoDB" id="1924787at2759"/>
<dbReference type="PANTHER" id="PTHR11062">
    <property type="entry name" value="EXOSTOSIN HEPARAN SULFATE GLYCOSYLTRANSFERASE -RELATED"/>
    <property type="match status" value="1"/>
</dbReference>
<organism evidence="3 4">
    <name type="scientific">Mortierella isabellina</name>
    <name type="common">Filamentous fungus</name>
    <name type="synonym">Umbelopsis isabellina</name>
    <dbReference type="NCBI Taxonomy" id="91625"/>
    <lineage>
        <taxon>Eukaryota</taxon>
        <taxon>Fungi</taxon>
        <taxon>Fungi incertae sedis</taxon>
        <taxon>Mucoromycota</taxon>
        <taxon>Mucoromycotina</taxon>
        <taxon>Umbelopsidomycetes</taxon>
        <taxon>Umbelopsidales</taxon>
        <taxon>Umbelopsidaceae</taxon>
        <taxon>Umbelopsis</taxon>
    </lineage>
</organism>
<evidence type="ECO:0000313" key="3">
    <source>
        <dbReference type="EMBL" id="KAG2176163.1"/>
    </source>
</evidence>
<evidence type="ECO:0000256" key="1">
    <source>
        <dbReference type="ARBA" id="ARBA00010271"/>
    </source>
</evidence>
<dbReference type="AlphaFoldDB" id="A0A8H7PLF6"/>
<protein>
    <recommendedName>
        <fullName evidence="2">Exostosin GT47 domain-containing protein</fullName>
    </recommendedName>
</protein>
<dbReference type="InterPro" id="IPR040911">
    <property type="entry name" value="Exostosin_GT47"/>
</dbReference>
<name>A0A8H7PLF6_MORIS</name>
<dbReference type="GO" id="GO:0016757">
    <property type="term" value="F:glycosyltransferase activity"/>
    <property type="evidence" value="ECO:0007669"/>
    <property type="project" value="InterPro"/>
</dbReference>
<dbReference type="PANTHER" id="PTHR11062:SF281">
    <property type="entry name" value="EXOSTOSIN-LIKE 2"/>
    <property type="match status" value="1"/>
</dbReference>
<proteinExistence type="inferred from homology"/>
<keyword evidence="4" id="KW-1185">Reference proteome</keyword>
<evidence type="ECO:0000313" key="4">
    <source>
        <dbReference type="Proteomes" id="UP000654370"/>
    </source>
</evidence>
<comment type="caution">
    <text evidence="3">The sequence shown here is derived from an EMBL/GenBank/DDBJ whole genome shotgun (WGS) entry which is preliminary data.</text>
</comment>
<dbReference type="EMBL" id="JAEPQZ010000010">
    <property type="protein sequence ID" value="KAG2176163.1"/>
    <property type="molecule type" value="Genomic_DNA"/>
</dbReference>
<dbReference type="InterPro" id="IPR004263">
    <property type="entry name" value="Exostosin"/>
</dbReference>
<reference evidence="3" key="1">
    <citation type="submission" date="2020-12" db="EMBL/GenBank/DDBJ databases">
        <title>Metabolic potential, ecology and presence of endohyphal bacteria is reflected in genomic diversity of Mucoromycotina.</title>
        <authorList>
            <person name="Muszewska A."/>
            <person name="Okrasinska A."/>
            <person name="Steczkiewicz K."/>
            <person name="Drgas O."/>
            <person name="Orlowska M."/>
            <person name="Perlinska-Lenart U."/>
            <person name="Aleksandrzak-Piekarczyk T."/>
            <person name="Szatraj K."/>
            <person name="Zielenkiewicz U."/>
            <person name="Pilsyk S."/>
            <person name="Malc E."/>
            <person name="Mieczkowski P."/>
            <person name="Kruszewska J.S."/>
            <person name="Biernat P."/>
            <person name="Pawlowska J."/>
        </authorList>
    </citation>
    <scope>NUCLEOTIDE SEQUENCE</scope>
    <source>
        <strain evidence="3">WA0000067209</strain>
    </source>
</reference>
<dbReference type="Pfam" id="PF03016">
    <property type="entry name" value="Exostosin_GT47"/>
    <property type="match status" value="1"/>
</dbReference>
<dbReference type="Proteomes" id="UP000654370">
    <property type="component" value="Unassembled WGS sequence"/>
</dbReference>